<comment type="caution">
    <text evidence="1">The sequence shown here is derived from an EMBL/GenBank/DDBJ whole genome shotgun (WGS) entry which is preliminary data.</text>
</comment>
<proteinExistence type="predicted"/>
<organism evidence="1 2">
    <name type="scientific">Caloranaerobacter azorensis H53214</name>
    <dbReference type="NCBI Taxonomy" id="1156417"/>
    <lineage>
        <taxon>Bacteria</taxon>
        <taxon>Bacillati</taxon>
        <taxon>Bacillota</taxon>
        <taxon>Tissierellia</taxon>
        <taxon>Tissierellales</taxon>
        <taxon>Thermohalobacteraceae</taxon>
        <taxon>Caloranaerobacter</taxon>
    </lineage>
</organism>
<name>A0A096CSH2_9FIRM</name>
<evidence type="ECO:0008006" key="3">
    <source>
        <dbReference type="Google" id="ProtNLM"/>
    </source>
</evidence>
<protein>
    <recommendedName>
        <fullName evidence="3">Xylose isomerase-like TIM barrel domain-containing protein</fullName>
    </recommendedName>
</protein>
<dbReference type="SUPFAM" id="SSF51658">
    <property type="entry name" value="Xylose isomerase-like"/>
    <property type="match status" value="1"/>
</dbReference>
<dbReference type="STRING" id="1156417.Y919_11815"/>
<accession>A0A096CSH2</accession>
<evidence type="ECO:0000313" key="2">
    <source>
        <dbReference type="Proteomes" id="UP000029622"/>
    </source>
</evidence>
<dbReference type="InterPro" id="IPR036237">
    <property type="entry name" value="Xyl_isomerase-like_sf"/>
</dbReference>
<dbReference type="AlphaFoldDB" id="A0A096CSH2"/>
<sequence length="128" mass="15081">MNKIKILTMITDVNQFEPYVFQQNDIGIETQTFPQRILDDEYEDLISKFQNKLKEYKGLVSLHGSAFDLNPGSTDKKVIEVTRYRYLQSIEIAKKLGALYVVFHSQINPLLKVPRIRQMKLNNQIKFW</sequence>
<dbReference type="EMBL" id="AZTB01000100">
    <property type="protein sequence ID" value="KGG79474.1"/>
    <property type="molecule type" value="Genomic_DNA"/>
</dbReference>
<gene>
    <name evidence="1" type="ORF">Y919_11815</name>
</gene>
<dbReference type="RefSeq" id="WP_035165074.1">
    <property type="nucleotide sequence ID" value="NZ_AZTB01000100.1"/>
</dbReference>
<dbReference type="Gene3D" id="3.20.20.150">
    <property type="entry name" value="Divalent-metal-dependent TIM barrel enzymes"/>
    <property type="match status" value="1"/>
</dbReference>
<reference evidence="1 2" key="1">
    <citation type="submission" date="2013-12" db="EMBL/GenBank/DDBJ databases">
        <title>Draft genome sequence of Caloranaerobacter sp. H53214.</title>
        <authorList>
            <person name="Jiang L.J."/>
            <person name="Shao Z.Z."/>
            <person name="Long M.N."/>
        </authorList>
    </citation>
    <scope>NUCLEOTIDE SEQUENCE [LARGE SCALE GENOMIC DNA]</scope>
    <source>
        <strain evidence="1 2">H53214</strain>
    </source>
</reference>
<dbReference type="Proteomes" id="UP000029622">
    <property type="component" value="Unassembled WGS sequence"/>
</dbReference>
<evidence type="ECO:0000313" key="1">
    <source>
        <dbReference type="EMBL" id="KGG79474.1"/>
    </source>
</evidence>